<feature type="transmembrane region" description="Helical" evidence="9">
    <location>
        <begin position="173"/>
        <end position="194"/>
    </location>
</feature>
<feature type="region of interest" description="Disordered" evidence="8">
    <location>
        <begin position="282"/>
        <end position="309"/>
    </location>
</feature>
<feature type="transmembrane region" description="Helical" evidence="9">
    <location>
        <begin position="132"/>
        <end position="152"/>
    </location>
</feature>
<keyword evidence="7 9" id="KW-0472">Membrane</keyword>
<evidence type="ECO:0000256" key="2">
    <source>
        <dbReference type="ARBA" id="ARBA00010145"/>
    </source>
</evidence>
<dbReference type="InterPro" id="IPR038770">
    <property type="entry name" value="Na+/solute_symporter_sf"/>
</dbReference>
<evidence type="ECO:0000256" key="1">
    <source>
        <dbReference type="ARBA" id="ARBA00004651"/>
    </source>
</evidence>
<feature type="transmembrane region" description="Helical" evidence="9">
    <location>
        <begin position="6"/>
        <end position="28"/>
    </location>
</feature>
<feature type="transmembrane region" description="Helical" evidence="9">
    <location>
        <begin position="231"/>
        <end position="251"/>
    </location>
</feature>
<evidence type="ECO:0000256" key="7">
    <source>
        <dbReference type="ARBA" id="ARBA00023136"/>
    </source>
</evidence>
<proteinExistence type="inferred from homology"/>
<keyword evidence="6 9" id="KW-1133">Transmembrane helix</keyword>
<reference evidence="10 11" key="1">
    <citation type="journal article" date="2012" name="Front. Microbiol.">
        <title>Draft Genome Sequence of the Virulent Strain 01-B526 of the Fish Pathogen Aeromonas salmonicida.</title>
        <authorList>
            <person name="Charette S.J."/>
            <person name="Brochu F."/>
            <person name="Boyle B."/>
            <person name="Filion G."/>
            <person name="Tanaka K.H."/>
            <person name="Derome N."/>
        </authorList>
    </citation>
    <scope>NUCLEOTIDE SEQUENCE [LARGE SCALE GENOMIC DNA]</scope>
    <source>
        <strain evidence="10 11">01-B526</strain>
    </source>
</reference>
<gene>
    <name evidence="10" type="ORF">IYQ_09127</name>
</gene>
<dbReference type="Proteomes" id="UP000006428">
    <property type="component" value="Unassembled WGS sequence"/>
</dbReference>
<evidence type="ECO:0000313" key="10">
    <source>
        <dbReference type="EMBL" id="EHI52822.1"/>
    </source>
</evidence>
<feature type="compositionally biased region" description="Basic residues" evidence="8">
    <location>
        <begin position="285"/>
        <end position="305"/>
    </location>
</feature>
<feature type="transmembrane region" description="Helical" evidence="9">
    <location>
        <begin position="257"/>
        <end position="276"/>
    </location>
</feature>
<feature type="transmembrane region" description="Helical" evidence="9">
    <location>
        <begin position="71"/>
        <end position="90"/>
    </location>
</feature>
<keyword evidence="11" id="KW-1185">Reference proteome</keyword>
<feature type="transmembrane region" description="Helical" evidence="9">
    <location>
        <begin position="200"/>
        <end position="219"/>
    </location>
</feature>
<keyword evidence="3" id="KW-0813">Transport</keyword>
<keyword evidence="4" id="KW-1003">Cell membrane</keyword>
<evidence type="ECO:0000256" key="3">
    <source>
        <dbReference type="ARBA" id="ARBA00022448"/>
    </source>
</evidence>
<evidence type="ECO:0000313" key="11">
    <source>
        <dbReference type="Proteomes" id="UP000006428"/>
    </source>
</evidence>
<organism evidence="10 11">
    <name type="scientific">Aeromonas salmonicida subsp. salmonicida 01-B526</name>
    <dbReference type="NCBI Taxonomy" id="1076135"/>
    <lineage>
        <taxon>Bacteria</taxon>
        <taxon>Pseudomonadati</taxon>
        <taxon>Pseudomonadota</taxon>
        <taxon>Gammaproteobacteria</taxon>
        <taxon>Aeromonadales</taxon>
        <taxon>Aeromonadaceae</taxon>
        <taxon>Aeromonas</taxon>
    </lineage>
</organism>
<name>A0ABP2N1M2_AERSS</name>
<sequence>MDLLASLHFSLSITGPICVVLLLGIWLKQLGLLPDSFVESASRLVFQVTLPALLFLSMVRTDFSTMPSPWLILYGLLGTLTGFLILEALAARFIPERRQRGIFVQGSFRGNMGIMGLAYVQNAYGPEGIGAAALLVGSVTVLYNILAVITLTRSLGGGKGIKPILNGIAKNPLIIAILSALPFGLLGIELPQLVITTGNYFANMTLPLALLCTGASLNLKALRGGAMLTGWATVNRLFCIPLLLVLGAWALGFSQQALGILFLISSTPTAAASYVMTRAMGGRQRTGRQHHSHHHAGLAHHHQPGRRSDELPGVDGVIHLVRLFHVLAPAPSSRGPERRGDRVHSC</sequence>
<feature type="transmembrane region" description="Helical" evidence="9">
    <location>
        <begin position="102"/>
        <end position="120"/>
    </location>
</feature>
<evidence type="ECO:0000256" key="4">
    <source>
        <dbReference type="ARBA" id="ARBA00022475"/>
    </source>
</evidence>
<dbReference type="PANTHER" id="PTHR36838:SF4">
    <property type="entry name" value="AUXIN EFFLUX CARRIER FAMILY PROTEIN"/>
    <property type="match status" value="1"/>
</dbReference>
<comment type="similarity">
    <text evidence="2">Belongs to the auxin efflux carrier (TC 2.A.69) family.</text>
</comment>
<evidence type="ECO:0000256" key="5">
    <source>
        <dbReference type="ARBA" id="ARBA00022692"/>
    </source>
</evidence>
<evidence type="ECO:0000256" key="9">
    <source>
        <dbReference type="SAM" id="Phobius"/>
    </source>
</evidence>
<dbReference type="Gene3D" id="1.20.1530.20">
    <property type="match status" value="1"/>
</dbReference>
<evidence type="ECO:0000256" key="8">
    <source>
        <dbReference type="SAM" id="MobiDB-lite"/>
    </source>
</evidence>
<dbReference type="Pfam" id="PF03547">
    <property type="entry name" value="Mem_trans"/>
    <property type="match status" value="1"/>
</dbReference>
<keyword evidence="5 9" id="KW-0812">Transmembrane</keyword>
<dbReference type="InterPro" id="IPR004776">
    <property type="entry name" value="Mem_transp_PIN-like"/>
</dbReference>
<dbReference type="PANTHER" id="PTHR36838">
    <property type="entry name" value="AUXIN EFFLUX CARRIER FAMILY PROTEIN"/>
    <property type="match status" value="1"/>
</dbReference>
<protein>
    <submittedName>
        <fullName evidence="10">Permease</fullName>
    </submittedName>
</protein>
<accession>A0ABP2N1M2</accession>
<comment type="caution">
    <text evidence="10">The sequence shown here is derived from an EMBL/GenBank/DDBJ whole genome shotgun (WGS) entry which is preliminary data.</text>
</comment>
<comment type="subcellular location">
    <subcellularLocation>
        <location evidence="1">Cell membrane</location>
        <topology evidence="1">Multi-pass membrane protein</topology>
    </subcellularLocation>
</comment>
<evidence type="ECO:0000256" key="6">
    <source>
        <dbReference type="ARBA" id="ARBA00022989"/>
    </source>
</evidence>
<dbReference type="EMBL" id="AGVO01000030">
    <property type="protein sequence ID" value="EHI52822.1"/>
    <property type="molecule type" value="Genomic_DNA"/>
</dbReference>